<evidence type="ECO:0000256" key="7">
    <source>
        <dbReference type="ARBA" id="ARBA00023273"/>
    </source>
</evidence>
<proteinExistence type="predicted"/>
<evidence type="ECO:0000256" key="9">
    <source>
        <dbReference type="SAM" id="Coils"/>
    </source>
</evidence>
<feature type="coiled-coil region" evidence="9">
    <location>
        <begin position="264"/>
        <end position="330"/>
    </location>
</feature>
<dbReference type="PANTHER" id="PTHR18861:SF0">
    <property type="entry name" value="BRUCHPILOT, ISOFORM J"/>
    <property type="match status" value="1"/>
</dbReference>
<evidence type="ECO:0000313" key="11">
    <source>
        <dbReference type="EMBL" id="CAK8689170.1"/>
    </source>
</evidence>
<keyword evidence="6" id="KW-0206">Cytoskeleton</keyword>
<evidence type="ECO:0000256" key="3">
    <source>
        <dbReference type="ARBA" id="ARBA00022553"/>
    </source>
</evidence>
<evidence type="ECO:0000256" key="5">
    <source>
        <dbReference type="ARBA" id="ARBA00023054"/>
    </source>
</evidence>
<keyword evidence="7" id="KW-0966">Cell projection</keyword>
<comment type="caution">
    <text evidence="11">The sequence shown here is derived from an EMBL/GenBank/DDBJ whole genome shotgun (WGS) entry which is preliminary data.</text>
</comment>
<organism evidence="11 12">
    <name type="scientific">Clavelina lepadiformis</name>
    <name type="common">Light-bulb sea squirt</name>
    <name type="synonym">Ascidia lepadiformis</name>
    <dbReference type="NCBI Taxonomy" id="159417"/>
    <lineage>
        <taxon>Eukaryota</taxon>
        <taxon>Metazoa</taxon>
        <taxon>Chordata</taxon>
        <taxon>Tunicata</taxon>
        <taxon>Ascidiacea</taxon>
        <taxon>Aplousobranchia</taxon>
        <taxon>Clavelinidae</taxon>
        <taxon>Clavelina</taxon>
    </lineage>
</organism>
<sequence>MSSSPNLSLLSSTHTESLTLSDIANMSALGSNRSNSEASQDSPARGSGSLKVNGKEQRSPNRISSDDLILQLQQEKKALRREIDLKENKFQANMHTIKTFWSPELKRERSLRKEETNRIITLREQLRVAQEENQHSQLTMQALQDELRAQRDLNQLLQDDFTSSSHRHDSSFAGLSSLTSDARLLQEDNDRLTRENELLQRTMEEMETRIEAQRQTLDTRDESVRKLLEMVQSRGVSNSDESDVDASVEIDALRVQMSDYESRLMDMDMVLHEKNKEIQKYKEEQNSEVFEDTSKSDTMQALINMKERKIASLEGIIHDLEDRLRLIQHERTICSAEQDENVKQLDIYKSHTTFMKSKIELLKSDLQKKDSEMVTLRTKLDTLNHQQSDSRQHIDVLKESLNAKEQRAAILQSEVDSLRGRLDEKQQILDQKQEQFIQMQEEKSTDRSELVHLQDTLEVKDRKIAVLHKKIENLAEAVREKDHWIEATKKKMTSLQQDSSTNDSALSTMEEALTEKERIIEHLHSEIENVEEKLRERVDDMQEAKVSVEKKLDVMKHELGEKETSLSEVKEHASSLASATLKKDSKIKQLEINVEQKTEEVWRLESQLKKTLEEVEVSNAQQDIVLSKTNVEHKEKLEALEQVTKEKTQEAKKCQGDLDRLLEILKETENEKHKKDDKITALEKQVRDLNDKIKSVSTQMVEEIKKKGAALNKDMAQLLLQIKNKDTRIEELEEALRESVKITAEREMVLAREEETRHKLEKQMEELVQEFEQIKNILGQTGGKLAATEASLHEKERCVQQMRFERRKQLEEVLEMKQEALLAAISEKDANIALLELSQSRKKTNASEVCLLRREKDSLVQQLKQQTQNRLKLLQDSEEQSQSSNKTRGNGKLRHRTENDEVN</sequence>
<feature type="coiled-coil region" evidence="9">
    <location>
        <begin position="69"/>
        <end position="216"/>
    </location>
</feature>
<feature type="coiled-coil region" evidence="9">
    <location>
        <begin position="366"/>
        <end position="442"/>
    </location>
</feature>
<keyword evidence="2" id="KW-0963">Cytoplasm</keyword>
<evidence type="ECO:0000256" key="2">
    <source>
        <dbReference type="ARBA" id="ARBA00022490"/>
    </source>
</evidence>
<feature type="compositionally biased region" description="Polar residues" evidence="10">
    <location>
        <begin position="29"/>
        <end position="42"/>
    </location>
</feature>
<evidence type="ECO:0000256" key="10">
    <source>
        <dbReference type="SAM" id="MobiDB-lite"/>
    </source>
</evidence>
<gene>
    <name evidence="11" type="ORF">CVLEPA_LOCUS21132</name>
</gene>
<evidence type="ECO:0008006" key="13">
    <source>
        <dbReference type="Google" id="ProtNLM"/>
    </source>
</evidence>
<dbReference type="Pfam" id="PF10174">
    <property type="entry name" value="Cast"/>
    <property type="match status" value="1"/>
</dbReference>
<feature type="region of interest" description="Disordered" evidence="10">
    <location>
        <begin position="29"/>
        <end position="66"/>
    </location>
</feature>
<dbReference type="Proteomes" id="UP001642483">
    <property type="component" value="Unassembled WGS sequence"/>
</dbReference>
<feature type="coiled-coil region" evidence="9">
    <location>
        <begin position="506"/>
        <end position="558"/>
    </location>
</feature>
<evidence type="ECO:0000256" key="6">
    <source>
        <dbReference type="ARBA" id="ARBA00023212"/>
    </source>
</evidence>
<name>A0ABP0GC20_CLALP</name>
<accession>A0ABP0GC20</accession>
<evidence type="ECO:0000256" key="8">
    <source>
        <dbReference type="ARBA" id="ARBA00034106"/>
    </source>
</evidence>
<keyword evidence="4" id="KW-0770">Synapse</keyword>
<protein>
    <recommendedName>
        <fullName evidence="13">ELKS/Rab6-interacting/CAST family member 1-like</fullName>
    </recommendedName>
</protein>
<feature type="region of interest" description="Disordered" evidence="10">
    <location>
        <begin position="872"/>
        <end position="903"/>
    </location>
</feature>
<evidence type="ECO:0000256" key="1">
    <source>
        <dbReference type="ARBA" id="ARBA00004245"/>
    </source>
</evidence>
<reference evidence="11 12" key="1">
    <citation type="submission" date="2024-02" db="EMBL/GenBank/DDBJ databases">
        <authorList>
            <person name="Daric V."/>
            <person name="Darras S."/>
        </authorList>
    </citation>
    <scope>NUCLEOTIDE SEQUENCE [LARGE SCALE GENOMIC DNA]</scope>
</reference>
<keyword evidence="12" id="KW-1185">Reference proteome</keyword>
<comment type="subcellular location">
    <subcellularLocation>
        <location evidence="1">Cytoplasm</location>
        <location evidence="1">Cytoskeleton</location>
    </subcellularLocation>
    <subcellularLocation>
        <location evidence="8">Presynapse</location>
    </subcellularLocation>
</comment>
<keyword evidence="5 9" id="KW-0175">Coiled coil</keyword>
<evidence type="ECO:0000313" key="12">
    <source>
        <dbReference type="Proteomes" id="UP001642483"/>
    </source>
</evidence>
<dbReference type="EMBL" id="CAWYQH010000108">
    <property type="protein sequence ID" value="CAK8689170.1"/>
    <property type="molecule type" value="Genomic_DNA"/>
</dbReference>
<evidence type="ECO:0000256" key="4">
    <source>
        <dbReference type="ARBA" id="ARBA00023018"/>
    </source>
</evidence>
<keyword evidence="3" id="KW-0597">Phosphoprotein</keyword>
<feature type="coiled-coil region" evidence="9">
    <location>
        <begin position="587"/>
        <end position="777"/>
    </location>
</feature>
<dbReference type="PANTHER" id="PTHR18861">
    <property type="entry name" value="ELKS/RAB6-INTERACTING/CAST PROTEIN"/>
    <property type="match status" value="1"/>
</dbReference>
<dbReference type="InterPro" id="IPR019323">
    <property type="entry name" value="ELKS/CAST"/>
</dbReference>